<dbReference type="SUPFAM" id="SSF52540">
    <property type="entry name" value="P-loop containing nucleoside triphosphate hydrolases"/>
    <property type="match status" value="1"/>
</dbReference>
<reference evidence="1" key="1">
    <citation type="journal article" date="2018" name="Genome Biol. Evol.">
        <title>Two Groups of Cocirculating, Epidemic Clostridiodes difficile Strains Microdiversify through Different Mechanisms.</title>
        <authorList>
            <person name="Murillo T."/>
            <person name="Ramirez-Vargas G."/>
            <person name="Riedel T."/>
            <person name="Overmann J."/>
            <person name="Andersen J.M."/>
            <person name="Guzman-Verri C."/>
            <person name="Chaves-Olarte E."/>
            <person name="Rodriguez C."/>
        </authorList>
    </citation>
    <scope>NUCLEOTIDE SEQUENCE</scope>
    <source>
        <strain evidence="1">LIBA-6289</strain>
        <plasmid evidence="1">LIBA6289</plasmid>
    </source>
</reference>
<gene>
    <name evidence="1" type="ORF">plasmid_LIBA6289_00031</name>
    <name evidence="2" type="ORF">SAMEA1402399_03762</name>
</gene>
<dbReference type="RefSeq" id="WP_107594985.1">
    <property type="nucleotide sequence ID" value="NZ_CAADAN010000019.1"/>
</dbReference>
<dbReference type="AlphaFoldDB" id="A0A2R4NC67"/>
<dbReference type="EMBL" id="MF547664">
    <property type="protein sequence ID" value="AVX33716.1"/>
    <property type="molecule type" value="Genomic_DNA"/>
</dbReference>
<keyword evidence="1" id="KW-0614">Plasmid</keyword>
<dbReference type="Gene3D" id="3.40.50.300">
    <property type="entry name" value="P-loop containing nucleotide triphosphate hydrolases"/>
    <property type="match status" value="1"/>
</dbReference>
<evidence type="ECO:0000313" key="3">
    <source>
        <dbReference type="Proteomes" id="UP000411588"/>
    </source>
</evidence>
<evidence type="ECO:0000313" key="2">
    <source>
        <dbReference type="EMBL" id="VFD35910.1"/>
    </source>
</evidence>
<name>A0A2R4NC67_CLODI</name>
<evidence type="ECO:0000313" key="1">
    <source>
        <dbReference type="EMBL" id="AVX33716.1"/>
    </source>
</evidence>
<protein>
    <submittedName>
        <fullName evidence="1">CobQ/CobB/MinD/ParA nucleotide binding domain-containing protein</fullName>
    </submittedName>
</protein>
<proteinExistence type="predicted"/>
<dbReference type="EMBL" id="CAADAN010000019">
    <property type="protein sequence ID" value="VFD35910.1"/>
    <property type="molecule type" value="Genomic_DNA"/>
</dbReference>
<geneLocation type="plasmid" evidence="1">
    <name>LIBA6289</name>
</geneLocation>
<reference evidence="2 3" key="2">
    <citation type="submission" date="2019-02" db="EMBL/GenBank/DDBJ databases">
        <authorList>
            <consortium name="Pathogen Informatics"/>
        </authorList>
    </citation>
    <scope>NUCLEOTIDE SEQUENCE [LARGE SCALE GENOMIC DNA]</scope>
    <source>
        <strain evidence="2">Clo34</strain>
        <strain evidence="3">clo34</strain>
    </source>
</reference>
<sequence length="256" mass="29621">MSNRIISIWGDPFSGKTTFSVKLAKELSAKKKNVIVLFPDLFCPTMNIILPGHAEKKSLGNILSATIIDEDIILKNSIYLEKNSYISLLGYRERENITTYPEYGENKVKDLIRNMLQITDYIIVDCSSHFVVDLISSISLEISDIVIRLMSPTLKSISYFDSNTPLLIDKRFNFEKHIKVLSNFKSDDSIEIVKDIYDIKYELPYNDELRTQMMGGELFYNLKSKKSYLYNDTVRKLTAVILNENKEVKGFKIWRK</sequence>
<dbReference type="InterPro" id="IPR027417">
    <property type="entry name" value="P-loop_NTPase"/>
</dbReference>
<accession>A0A2R4NC67</accession>
<dbReference type="Proteomes" id="UP000411588">
    <property type="component" value="Unassembled WGS sequence"/>
</dbReference>
<organism evidence="1">
    <name type="scientific">Clostridioides difficile</name>
    <name type="common">Peptoclostridium difficile</name>
    <dbReference type="NCBI Taxonomy" id="1496"/>
    <lineage>
        <taxon>Bacteria</taxon>
        <taxon>Bacillati</taxon>
        <taxon>Bacillota</taxon>
        <taxon>Clostridia</taxon>
        <taxon>Peptostreptococcales</taxon>
        <taxon>Peptostreptococcaceae</taxon>
        <taxon>Clostridioides</taxon>
    </lineage>
</organism>